<feature type="signal peptide" evidence="1">
    <location>
        <begin position="1"/>
        <end position="28"/>
    </location>
</feature>
<reference evidence="2 3" key="1">
    <citation type="submission" date="2016-11" db="EMBL/GenBank/DDBJ databases">
        <authorList>
            <person name="Jaros S."/>
            <person name="Januszkiewicz K."/>
            <person name="Wedrychowicz H."/>
        </authorList>
    </citation>
    <scope>NUCLEOTIDE SEQUENCE [LARGE SCALE GENOMIC DNA]</scope>
    <source>
        <strain evidence="2 3">GAS95</strain>
    </source>
</reference>
<keyword evidence="3" id="KW-1185">Reference proteome</keyword>
<dbReference type="InterPro" id="IPR025737">
    <property type="entry name" value="FApF"/>
</dbReference>
<evidence type="ECO:0000313" key="2">
    <source>
        <dbReference type="EMBL" id="SIN93205.1"/>
    </source>
</evidence>
<dbReference type="Proteomes" id="UP000185151">
    <property type="component" value="Unassembled WGS sequence"/>
</dbReference>
<name>A0A1N6FD74_9BURK</name>
<accession>A0A1N6FD74</accession>
<evidence type="ECO:0000313" key="3">
    <source>
        <dbReference type="Proteomes" id="UP000185151"/>
    </source>
</evidence>
<dbReference type="AlphaFoldDB" id="A0A1N6FD74"/>
<dbReference type="RefSeq" id="WP_074293761.1">
    <property type="nucleotide sequence ID" value="NZ_FSRU01000001.1"/>
</dbReference>
<organism evidence="2 3">
    <name type="scientific">Paraburkholderia phenazinium</name>
    <dbReference type="NCBI Taxonomy" id="60549"/>
    <lineage>
        <taxon>Bacteria</taxon>
        <taxon>Pseudomonadati</taxon>
        <taxon>Pseudomonadota</taxon>
        <taxon>Betaproteobacteria</taxon>
        <taxon>Burkholderiales</taxon>
        <taxon>Burkholderiaceae</taxon>
        <taxon>Paraburkholderia</taxon>
    </lineage>
</organism>
<feature type="chain" id="PRO_5012229975" evidence="1">
    <location>
        <begin position="29"/>
        <end position="314"/>
    </location>
</feature>
<sequence length="314" mass="33000">MGHAGKLRGWLLSAASLVCGIGMTPAHAYEPGYPGWSMPPGATLGMTAAPQPQPGFYSFNQIYVQQTSTTGPGADKQTTSVDVVTAVSALLWSPGWTFLGANYEAMLLQPATMADAGAPINSSKSGLHNTVISPAQLSWQLGNTGLYVKTGLAVVVPDGTITGAAGLSNIGNPWWIIQPSLSVSYLRFGWHVTANFSTEFNTANTYTGYRTGDILHADLAATKSFGQWSVGPVLTYVGQISNDTSSAFYHNTIVTDRYNLLAVGGQVSYNFGRVVLGLSATKDVLASATGGNVPTDAATITKGYHVYANVGFKF</sequence>
<dbReference type="Pfam" id="PF13557">
    <property type="entry name" value="Phenol_MetA_deg"/>
    <property type="match status" value="1"/>
</dbReference>
<gene>
    <name evidence="2" type="ORF">SAMN05444165_0134</name>
</gene>
<dbReference type="OrthoDB" id="8639774at2"/>
<keyword evidence="1" id="KW-0732">Signal</keyword>
<protein>
    <submittedName>
        <fullName evidence="2">Uncharacterized conserved protein</fullName>
    </submittedName>
</protein>
<dbReference type="EMBL" id="FSRU01000001">
    <property type="protein sequence ID" value="SIN93205.1"/>
    <property type="molecule type" value="Genomic_DNA"/>
</dbReference>
<evidence type="ECO:0000256" key="1">
    <source>
        <dbReference type="SAM" id="SignalP"/>
    </source>
</evidence>
<proteinExistence type="predicted"/>